<dbReference type="InterPro" id="IPR010985">
    <property type="entry name" value="Ribbon_hlx_hlx"/>
</dbReference>
<dbReference type="SUPFAM" id="SSF47598">
    <property type="entry name" value="Ribbon-helix-helix"/>
    <property type="match status" value="1"/>
</dbReference>
<name>A0A2T0WZR0_9RHOB</name>
<accession>A0A2T0WZR0</accession>
<dbReference type="AlphaFoldDB" id="A0A2T0WZR0"/>
<keyword evidence="2" id="KW-1185">Reference proteome</keyword>
<comment type="caution">
    <text evidence="1">The sequence shown here is derived from an EMBL/GenBank/DDBJ whole genome shotgun (WGS) entry which is preliminary data.</text>
</comment>
<organism evidence="1 2">
    <name type="scientific">Hasllibacter halocynthiae</name>
    <dbReference type="NCBI Taxonomy" id="595589"/>
    <lineage>
        <taxon>Bacteria</taxon>
        <taxon>Pseudomonadati</taxon>
        <taxon>Pseudomonadota</taxon>
        <taxon>Alphaproteobacteria</taxon>
        <taxon>Rhodobacterales</taxon>
        <taxon>Roseobacteraceae</taxon>
        <taxon>Hasllibacter</taxon>
    </lineage>
</organism>
<dbReference type="GO" id="GO:0006355">
    <property type="term" value="P:regulation of DNA-templated transcription"/>
    <property type="evidence" value="ECO:0007669"/>
    <property type="project" value="InterPro"/>
</dbReference>
<dbReference type="RefSeq" id="WP_146132826.1">
    <property type="nucleotide sequence ID" value="NZ_PVTT01000003.1"/>
</dbReference>
<evidence type="ECO:0000313" key="1">
    <source>
        <dbReference type="EMBL" id="PRY92074.1"/>
    </source>
</evidence>
<reference evidence="1 2" key="1">
    <citation type="submission" date="2018-03" db="EMBL/GenBank/DDBJ databases">
        <title>Genomic Encyclopedia of Archaeal and Bacterial Type Strains, Phase II (KMG-II): from individual species to whole genera.</title>
        <authorList>
            <person name="Goeker M."/>
        </authorList>
    </citation>
    <scope>NUCLEOTIDE SEQUENCE [LARGE SCALE GENOMIC DNA]</scope>
    <source>
        <strain evidence="1 2">DSM 29318</strain>
    </source>
</reference>
<proteinExistence type="predicted"/>
<dbReference type="EMBL" id="PVTT01000003">
    <property type="protein sequence ID" value="PRY92074.1"/>
    <property type="molecule type" value="Genomic_DNA"/>
</dbReference>
<protein>
    <submittedName>
        <fullName evidence="1">Putative transcriptional regulator</fullName>
    </submittedName>
</protein>
<evidence type="ECO:0000313" key="2">
    <source>
        <dbReference type="Proteomes" id="UP000238801"/>
    </source>
</evidence>
<sequence length="96" mass="10597">MPTTPVSLRLDDDTRARLAAEATRLDRPAAQVATRAIRSWLDAQDALRRQIDAAVDEADQGKFVSSEAVGAWMDGWDTEHEAPLPEADIRPEEGVR</sequence>
<gene>
    <name evidence="1" type="ORF">BCF33_2772</name>
</gene>
<dbReference type="Proteomes" id="UP000238801">
    <property type="component" value="Unassembled WGS sequence"/>
</dbReference>
<dbReference type="OrthoDB" id="5298181at2"/>